<organism evidence="1 2">
    <name type="scientific">Danxiaibacter flavus</name>
    <dbReference type="NCBI Taxonomy" id="3049108"/>
    <lineage>
        <taxon>Bacteria</taxon>
        <taxon>Pseudomonadati</taxon>
        <taxon>Bacteroidota</taxon>
        <taxon>Chitinophagia</taxon>
        <taxon>Chitinophagales</taxon>
        <taxon>Chitinophagaceae</taxon>
        <taxon>Danxiaibacter</taxon>
    </lineage>
</organism>
<dbReference type="Proteomes" id="UP001560573">
    <property type="component" value="Unassembled WGS sequence"/>
</dbReference>
<sequence length="41" mass="4655">MTSIQLVNSEWSMVKGTNWLSRDKLPWSALTWGGKVLHALI</sequence>
<name>A0ABV3ZMI7_9BACT</name>
<accession>A0ABV3ZMI7</accession>
<comment type="caution">
    <text evidence="1">The sequence shown here is derived from an EMBL/GenBank/DDBJ whole genome shotgun (WGS) entry which is preliminary data.</text>
</comment>
<dbReference type="EMBL" id="JAULBC010000012">
    <property type="protein sequence ID" value="MEX6691033.1"/>
    <property type="molecule type" value="Genomic_DNA"/>
</dbReference>
<dbReference type="RefSeq" id="WP_369332449.1">
    <property type="nucleotide sequence ID" value="NZ_JAULBC010000012.1"/>
</dbReference>
<evidence type="ECO:0000313" key="2">
    <source>
        <dbReference type="Proteomes" id="UP001560573"/>
    </source>
</evidence>
<gene>
    <name evidence="1" type="ORF">QTN47_26225</name>
</gene>
<evidence type="ECO:0000313" key="1">
    <source>
        <dbReference type="EMBL" id="MEX6691033.1"/>
    </source>
</evidence>
<keyword evidence="2" id="KW-1185">Reference proteome</keyword>
<protein>
    <submittedName>
        <fullName evidence="1">Uncharacterized protein</fullName>
    </submittedName>
</protein>
<proteinExistence type="predicted"/>
<reference evidence="1 2" key="1">
    <citation type="submission" date="2023-07" db="EMBL/GenBank/DDBJ databases">
        <authorList>
            <person name="Lian W.-H."/>
        </authorList>
    </citation>
    <scope>NUCLEOTIDE SEQUENCE [LARGE SCALE GENOMIC DNA]</scope>
    <source>
        <strain evidence="1 2">SYSU DXS3180</strain>
    </source>
</reference>